<dbReference type="Proteomes" id="UP001235939">
    <property type="component" value="Chromosome 03"/>
</dbReference>
<proteinExistence type="predicted"/>
<reference evidence="2 3" key="1">
    <citation type="submission" date="2022-01" db="EMBL/GenBank/DDBJ databases">
        <title>A chromosomal length assembly of Cordylochernes scorpioides.</title>
        <authorList>
            <person name="Zeh D."/>
            <person name="Zeh J."/>
        </authorList>
    </citation>
    <scope>NUCLEOTIDE SEQUENCE [LARGE SCALE GENOMIC DNA]</scope>
    <source>
        <strain evidence="2">IN4F17</strain>
        <tissue evidence="2">Whole Body</tissue>
    </source>
</reference>
<accession>A0ABY6KBN9</accession>
<gene>
    <name evidence="2" type="ORF">LAZ67_3005448</name>
</gene>
<name>A0ABY6KBN9_9ARAC</name>
<organism evidence="2 3">
    <name type="scientific">Cordylochernes scorpioides</name>
    <dbReference type="NCBI Taxonomy" id="51811"/>
    <lineage>
        <taxon>Eukaryota</taxon>
        <taxon>Metazoa</taxon>
        <taxon>Ecdysozoa</taxon>
        <taxon>Arthropoda</taxon>
        <taxon>Chelicerata</taxon>
        <taxon>Arachnida</taxon>
        <taxon>Pseudoscorpiones</taxon>
        <taxon>Cheliferoidea</taxon>
        <taxon>Chernetidae</taxon>
        <taxon>Cordylochernes</taxon>
    </lineage>
</organism>
<keyword evidence="3" id="KW-1185">Reference proteome</keyword>
<evidence type="ECO:0000256" key="1">
    <source>
        <dbReference type="SAM" id="MobiDB-lite"/>
    </source>
</evidence>
<dbReference type="EMBL" id="CP092865">
    <property type="protein sequence ID" value="UYV65784.1"/>
    <property type="molecule type" value="Genomic_DNA"/>
</dbReference>
<protein>
    <submittedName>
        <fullName evidence="2">Uncharacterized protein</fullName>
    </submittedName>
</protein>
<feature type="compositionally biased region" description="Basic and acidic residues" evidence="1">
    <location>
        <begin position="78"/>
        <end position="87"/>
    </location>
</feature>
<evidence type="ECO:0000313" key="3">
    <source>
        <dbReference type="Proteomes" id="UP001235939"/>
    </source>
</evidence>
<feature type="region of interest" description="Disordered" evidence="1">
    <location>
        <begin position="65"/>
        <end position="92"/>
    </location>
</feature>
<sequence length="134" mass="15793">METSVALHWTRQQQKIDIDPEQQLYTLKIVDIAVIEISPGWLYRDWVSELPNDVEKVGLTMEQRNCSNTREFKRSRKSKQDEPRPGRPMDITTPEIVSKIHCIVTEDRRVKIREIAENIPLDMVHHDLHVKLQI</sequence>
<evidence type="ECO:0000313" key="2">
    <source>
        <dbReference type="EMBL" id="UYV65784.1"/>
    </source>
</evidence>